<reference evidence="10 11" key="1">
    <citation type="submission" date="2018-07" db="EMBL/GenBank/DDBJ databases">
        <title>Brachybacteriurn paraconglorneratum KCTC 9916.</title>
        <authorList>
            <person name="Li Y."/>
        </authorList>
    </citation>
    <scope>NUCLEOTIDE SEQUENCE [LARGE SCALE GENOMIC DNA]</scope>
    <source>
        <strain evidence="10 11">KCTC 9916</strain>
    </source>
</reference>
<feature type="transmembrane region" description="Helical" evidence="9">
    <location>
        <begin position="397"/>
        <end position="416"/>
    </location>
</feature>
<evidence type="ECO:0000256" key="8">
    <source>
        <dbReference type="SAM" id="MobiDB-lite"/>
    </source>
</evidence>
<evidence type="ECO:0000256" key="6">
    <source>
        <dbReference type="ARBA" id="ARBA00022989"/>
    </source>
</evidence>
<keyword evidence="7 9" id="KW-0472">Membrane</keyword>
<evidence type="ECO:0000256" key="1">
    <source>
        <dbReference type="ARBA" id="ARBA00004651"/>
    </source>
</evidence>
<dbReference type="Proteomes" id="UP000274327">
    <property type="component" value="Unassembled WGS sequence"/>
</dbReference>
<dbReference type="RefSeq" id="WP_126985982.1">
    <property type="nucleotide sequence ID" value="NZ_JALXWX010000065.1"/>
</dbReference>
<dbReference type="GO" id="GO:0009252">
    <property type="term" value="P:peptidoglycan biosynthetic process"/>
    <property type="evidence" value="ECO:0007669"/>
    <property type="project" value="UniProtKB-KW"/>
</dbReference>
<feature type="transmembrane region" description="Helical" evidence="9">
    <location>
        <begin position="108"/>
        <end position="135"/>
    </location>
</feature>
<dbReference type="InterPro" id="IPR051050">
    <property type="entry name" value="Lipid_II_flippase_MurJ/MviN"/>
</dbReference>
<evidence type="ECO:0008006" key="12">
    <source>
        <dbReference type="Google" id="ProtNLM"/>
    </source>
</evidence>
<keyword evidence="3 9" id="KW-0812">Transmembrane</keyword>
<name>A0A3R8RRU1_9MICO</name>
<sequence>MSTTRRVHRVHHIPRHRRHGSPSSRSRLLQASVLMASGSMVSRLLGFVRNFLFGAILGGSMSSAANAFSAANTLPNTIWLLVGGGTLNAILVPAIVRAVKRPDRGSDYISRLMTLVAVLSLGVTVVCMVAVPLLLTLTSGVLPPATYALAVQLGYWMMPQIFFSALYVMCGQLLNAHDSFGPYQWAPVLNNLVGIVGAALFLGLWGTVGDPAQWTIPMIVAMALINVGGSAAQVVFLFWYVKKLDLRLRPKWGLRGLGLGKLSRIGLWSLAMLGLGQLGIWASRWATGGAVRMTEQLQGQPELAARYPALLTLEWAYLAFMIPQGIIAVTLVTAAFPSISRSAAAEDHAGALARYTDTNRMLSVPMVLCTAVFVALSGPIMWVIGGGTGEIGARANGSVLVAYMLGLMPFASLYLIKRLFYAYEDARTPFLAQIPIAAVTLISVPVILTLVDPQYAAMSAAGATSLGNLLAWLFGLWQLRRHAARHEVAPPSLRAEALLLGRLIAAGAVSWAAGTGLVALLDGLIWQHRALAVVLGMVIGAVMIVVFTAAGHVLRVPEVRQLVGTTRRLVLRLRRRGAGATS</sequence>
<evidence type="ECO:0000313" key="10">
    <source>
        <dbReference type="EMBL" id="RRR19320.1"/>
    </source>
</evidence>
<feature type="transmembrane region" description="Helical" evidence="9">
    <location>
        <begin position="214"/>
        <end position="241"/>
    </location>
</feature>
<dbReference type="GO" id="GO:0008360">
    <property type="term" value="P:regulation of cell shape"/>
    <property type="evidence" value="ECO:0007669"/>
    <property type="project" value="UniProtKB-KW"/>
</dbReference>
<dbReference type="EMBL" id="QOCI01000003">
    <property type="protein sequence ID" value="RRR19320.1"/>
    <property type="molecule type" value="Genomic_DNA"/>
</dbReference>
<evidence type="ECO:0000256" key="7">
    <source>
        <dbReference type="ARBA" id="ARBA00023136"/>
    </source>
</evidence>
<evidence type="ECO:0000256" key="4">
    <source>
        <dbReference type="ARBA" id="ARBA00022960"/>
    </source>
</evidence>
<dbReference type="GeneID" id="78120717"/>
<dbReference type="PANTHER" id="PTHR47019:SF1">
    <property type="entry name" value="LIPID II FLIPPASE MURJ"/>
    <property type="match status" value="1"/>
</dbReference>
<dbReference type="PANTHER" id="PTHR47019">
    <property type="entry name" value="LIPID II FLIPPASE MURJ"/>
    <property type="match status" value="1"/>
</dbReference>
<dbReference type="GO" id="GO:0015648">
    <property type="term" value="F:lipid-linked peptidoglycan transporter activity"/>
    <property type="evidence" value="ECO:0007669"/>
    <property type="project" value="TreeGrafter"/>
</dbReference>
<feature type="transmembrane region" description="Helical" evidence="9">
    <location>
        <begin position="155"/>
        <end position="176"/>
    </location>
</feature>
<comment type="caution">
    <text evidence="10">The sequence shown here is derived from an EMBL/GenBank/DDBJ whole genome shotgun (WGS) entry which is preliminary data.</text>
</comment>
<dbReference type="Pfam" id="PF03023">
    <property type="entry name" value="MurJ"/>
    <property type="match status" value="1"/>
</dbReference>
<feature type="region of interest" description="Disordered" evidence="8">
    <location>
        <begin position="1"/>
        <end position="25"/>
    </location>
</feature>
<feature type="transmembrane region" description="Helical" evidence="9">
    <location>
        <begin position="428"/>
        <end position="451"/>
    </location>
</feature>
<evidence type="ECO:0000256" key="2">
    <source>
        <dbReference type="ARBA" id="ARBA00022475"/>
    </source>
</evidence>
<evidence type="ECO:0000313" key="11">
    <source>
        <dbReference type="Proteomes" id="UP000274327"/>
    </source>
</evidence>
<dbReference type="GO" id="GO:0005886">
    <property type="term" value="C:plasma membrane"/>
    <property type="evidence" value="ECO:0007669"/>
    <property type="project" value="UniProtKB-SubCell"/>
</dbReference>
<dbReference type="GO" id="GO:0034204">
    <property type="term" value="P:lipid translocation"/>
    <property type="evidence" value="ECO:0007669"/>
    <property type="project" value="TreeGrafter"/>
</dbReference>
<evidence type="ECO:0000256" key="5">
    <source>
        <dbReference type="ARBA" id="ARBA00022984"/>
    </source>
</evidence>
<feature type="transmembrane region" description="Helical" evidence="9">
    <location>
        <begin position="77"/>
        <end position="96"/>
    </location>
</feature>
<dbReference type="PRINTS" id="PR01806">
    <property type="entry name" value="VIRFACTRMVIN"/>
</dbReference>
<feature type="transmembrane region" description="Helical" evidence="9">
    <location>
        <begin position="498"/>
        <end position="521"/>
    </location>
</feature>
<keyword evidence="11" id="KW-1185">Reference proteome</keyword>
<keyword evidence="6 9" id="KW-1133">Transmembrane helix</keyword>
<dbReference type="InterPro" id="IPR004268">
    <property type="entry name" value="MurJ"/>
</dbReference>
<evidence type="ECO:0000256" key="9">
    <source>
        <dbReference type="SAM" id="Phobius"/>
    </source>
</evidence>
<keyword evidence="4" id="KW-0133">Cell shape</keyword>
<feature type="transmembrane region" description="Helical" evidence="9">
    <location>
        <begin position="533"/>
        <end position="554"/>
    </location>
</feature>
<feature type="transmembrane region" description="Helical" evidence="9">
    <location>
        <begin position="457"/>
        <end position="477"/>
    </location>
</feature>
<keyword evidence="2" id="KW-1003">Cell membrane</keyword>
<protein>
    <recommendedName>
        <fullName evidence="12">Murein biosynthesis integral membrane protein MurJ</fullName>
    </recommendedName>
</protein>
<organism evidence="10 11">
    <name type="scientific">Brachybacterium paraconglomeratum</name>
    <dbReference type="NCBI Taxonomy" id="173362"/>
    <lineage>
        <taxon>Bacteria</taxon>
        <taxon>Bacillati</taxon>
        <taxon>Actinomycetota</taxon>
        <taxon>Actinomycetes</taxon>
        <taxon>Micrococcales</taxon>
        <taxon>Dermabacteraceae</taxon>
        <taxon>Brachybacterium</taxon>
    </lineage>
</organism>
<proteinExistence type="predicted"/>
<gene>
    <name evidence="10" type="ORF">DS079_06745</name>
</gene>
<feature type="compositionally biased region" description="Basic residues" evidence="8">
    <location>
        <begin position="1"/>
        <end position="20"/>
    </location>
</feature>
<comment type="subcellular location">
    <subcellularLocation>
        <location evidence="1">Cell membrane</location>
        <topology evidence="1">Multi-pass membrane protein</topology>
    </subcellularLocation>
</comment>
<accession>A0A3R8RRU1</accession>
<keyword evidence="5" id="KW-0573">Peptidoglycan synthesis</keyword>
<dbReference type="AlphaFoldDB" id="A0A3R8RRU1"/>
<feature type="transmembrane region" description="Helical" evidence="9">
    <location>
        <begin position="188"/>
        <end position="208"/>
    </location>
</feature>
<feature type="transmembrane region" description="Helical" evidence="9">
    <location>
        <begin position="262"/>
        <end position="283"/>
    </location>
</feature>
<feature type="transmembrane region" description="Helical" evidence="9">
    <location>
        <begin position="315"/>
        <end position="336"/>
    </location>
</feature>
<feature type="transmembrane region" description="Helical" evidence="9">
    <location>
        <begin position="362"/>
        <end position="385"/>
    </location>
</feature>
<evidence type="ECO:0000256" key="3">
    <source>
        <dbReference type="ARBA" id="ARBA00022692"/>
    </source>
</evidence>